<feature type="compositionally biased region" description="Polar residues" evidence="3">
    <location>
        <begin position="268"/>
        <end position="301"/>
    </location>
</feature>
<dbReference type="EMBL" id="JABCRI010000009">
    <property type="protein sequence ID" value="KAF8400728.1"/>
    <property type="molecule type" value="Genomic_DNA"/>
</dbReference>
<proteinExistence type="inferred from homology"/>
<dbReference type="PROSITE" id="PS51320">
    <property type="entry name" value="TIFY"/>
    <property type="match status" value="1"/>
</dbReference>
<comment type="subcellular location">
    <subcellularLocation>
        <location evidence="2">Nucleus</location>
    </subcellularLocation>
</comment>
<comment type="similarity">
    <text evidence="1 2">Belongs to the TIFY/JAZ family.</text>
</comment>
<dbReference type="InterPro" id="IPR040390">
    <property type="entry name" value="TIFY/JAZ"/>
</dbReference>
<feature type="region of interest" description="Disordered" evidence="3">
    <location>
        <begin position="384"/>
        <end position="430"/>
    </location>
</feature>
<evidence type="ECO:0000256" key="2">
    <source>
        <dbReference type="RuleBase" id="RU369065"/>
    </source>
</evidence>
<evidence type="ECO:0000313" key="6">
    <source>
        <dbReference type="Proteomes" id="UP000655225"/>
    </source>
</evidence>
<dbReference type="GO" id="GO:2000022">
    <property type="term" value="P:regulation of jasmonic acid mediated signaling pathway"/>
    <property type="evidence" value="ECO:0007669"/>
    <property type="project" value="UniProtKB-UniRule"/>
</dbReference>
<evidence type="ECO:0000313" key="5">
    <source>
        <dbReference type="EMBL" id="KAF8400728.1"/>
    </source>
</evidence>
<protein>
    <recommendedName>
        <fullName evidence="2">Protein TIFY</fullName>
    </recommendedName>
    <alternativeName>
        <fullName evidence="2">Jasmonate ZIM domain-containing protein</fullName>
    </alternativeName>
</protein>
<name>A0A835DDW0_TETSI</name>
<dbReference type="GO" id="GO:0009611">
    <property type="term" value="P:response to wounding"/>
    <property type="evidence" value="ECO:0007669"/>
    <property type="project" value="UniProtKB-UniRule"/>
</dbReference>
<dbReference type="Proteomes" id="UP000655225">
    <property type="component" value="Unassembled WGS sequence"/>
</dbReference>
<dbReference type="PANTHER" id="PTHR33077:SF8">
    <property type="entry name" value="PROTEIN TIFY 8"/>
    <property type="match status" value="1"/>
</dbReference>
<dbReference type="PANTHER" id="PTHR33077">
    <property type="entry name" value="PROTEIN TIFY 4A-RELATED-RELATED"/>
    <property type="match status" value="1"/>
</dbReference>
<dbReference type="GO" id="GO:0031347">
    <property type="term" value="P:regulation of defense response"/>
    <property type="evidence" value="ECO:0007669"/>
    <property type="project" value="UniProtKB-UniRule"/>
</dbReference>
<feature type="domain" description="Tify" evidence="4">
    <location>
        <begin position="300"/>
        <end position="335"/>
    </location>
</feature>
<sequence length="430" mass="45587">MAVLIMAQNNNNIKNKEEKPIFHDFLGMSSAFDSPVVVVGKSVSFGSDIRLSEASVSALASVGASSGGHGLISATSDLGSERQVGNHIEGVPFSGPKSDFSGPEISKVFSGRKRSNLDSAFTGSMRDRMPQMGPDSLESSHLMKILRNGEVGERPRRSHDEELLFGMQPPRPISTSVILQPPIGSRPDSVVSKWKRSMPMNAAPIVQYPPHLGQFAPFRDKVSSNRYRDANAGPSLISQPAADEGSRTGIKGSGILSSANACSGGPERNSSGVMPGISRQNSGINISDPESSNSPSRHGLMSSSRQMTIFYAGQAHVFDDVHPNKADVIMTLAGSNGGSWSTTYSPKSSARPPLSEAYIPTGDNEKGMSNLALPQELRGRLSVTGNSSHRFSHGGQTSTTPGGHQGGVLVRDVRPPAQAAEQKTEGKREV</sequence>
<reference evidence="5 6" key="1">
    <citation type="submission" date="2020-04" db="EMBL/GenBank/DDBJ databases">
        <title>Plant Genome Project.</title>
        <authorList>
            <person name="Zhang R.-G."/>
        </authorList>
    </citation>
    <scope>NUCLEOTIDE SEQUENCE [LARGE SCALE GENOMIC DNA]</scope>
    <source>
        <strain evidence="5">YNK0</strain>
        <tissue evidence="5">Leaf</tissue>
    </source>
</reference>
<keyword evidence="6" id="KW-1185">Reference proteome</keyword>
<organism evidence="5 6">
    <name type="scientific">Tetracentron sinense</name>
    <name type="common">Spur-leaf</name>
    <dbReference type="NCBI Taxonomy" id="13715"/>
    <lineage>
        <taxon>Eukaryota</taxon>
        <taxon>Viridiplantae</taxon>
        <taxon>Streptophyta</taxon>
        <taxon>Embryophyta</taxon>
        <taxon>Tracheophyta</taxon>
        <taxon>Spermatophyta</taxon>
        <taxon>Magnoliopsida</taxon>
        <taxon>Trochodendrales</taxon>
        <taxon>Trochodendraceae</taxon>
        <taxon>Tetracentron</taxon>
    </lineage>
</organism>
<gene>
    <name evidence="5" type="ORF">HHK36_014028</name>
</gene>
<dbReference type="SMART" id="SM00979">
    <property type="entry name" value="TIFY"/>
    <property type="match status" value="1"/>
</dbReference>
<evidence type="ECO:0000256" key="1">
    <source>
        <dbReference type="ARBA" id="ARBA00008614"/>
    </source>
</evidence>
<evidence type="ECO:0000259" key="4">
    <source>
        <dbReference type="PROSITE" id="PS51320"/>
    </source>
</evidence>
<dbReference type="GO" id="GO:0005634">
    <property type="term" value="C:nucleus"/>
    <property type="evidence" value="ECO:0007669"/>
    <property type="project" value="UniProtKB-SubCell"/>
</dbReference>
<dbReference type="OMA" id="KAGFTHG"/>
<keyword evidence="2" id="KW-0539">Nucleus</keyword>
<feature type="region of interest" description="Disordered" evidence="3">
    <location>
        <begin position="226"/>
        <end position="301"/>
    </location>
</feature>
<comment type="function">
    <text evidence="2">Repressor of jasmonate responses.</text>
</comment>
<dbReference type="InterPro" id="IPR010399">
    <property type="entry name" value="Tify_dom"/>
</dbReference>
<keyword evidence="2" id="KW-1184">Jasmonic acid signaling pathway</keyword>
<comment type="domain">
    <text evidence="2">The jas domain is required for interaction with COI1.</text>
</comment>
<comment type="caution">
    <text evidence="5">The sequence shown here is derived from an EMBL/GenBank/DDBJ whole genome shotgun (WGS) entry which is preliminary data.</text>
</comment>
<evidence type="ECO:0000256" key="3">
    <source>
        <dbReference type="SAM" id="MobiDB-lite"/>
    </source>
</evidence>
<dbReference type="AlphaFoldDB" id="A0A835DDW0"/>
<dbReference type="OrthoDB" id="1908882at2759"/>
<accession>A0A835DDW0</accession>
<feature type="compositionally biased region" description="Polar residues" evidence="3">
    <location>
        <begin position="384"/>
        <end position="402"/>
    </location>
</feature>
<dbReference type="Pfam" id="PF06200">
    <property type="entry name" value="tify"/>
    <property type="match status" value="1"/>
</dbReference>